<comment type="subcellular location">
    <subcellularLocation>
        <location evidence="1">Membrane</location>
        <topology evidence="1">Multi-pass membrane protein</topology>
    </subcellularLocation>
</comment>
<evidence type="ECO:0000256" key="5">
    <source>
        <dbReference type="SAM" id="Phobius"/>
    </source>
</evidence>
<dbReference type="Gene3D" id="1.20.1250.20">
    <property type="entry name" value="MFS general substrate transporter like domains"/>
    <property type="match status" value="2"/>
</dbReference>
<comment type="caution">
    <text evidence="7">The sequence shown here is derived from an EMBL/GenBank/DDBJ whole genome shotgun (WGS) entry which is preliminary data.</text>
</comment>
<evidence type="ECO:0000256" key="3">
    <source>
        <dbReference type="ARBA" id="ARBA00022989"/>
    </source>
</evidence>
<proteinExistence type="predicted"/>
<dbReference type="InterPro" id="IPR020846">
    <property type="entry name" value="MFS_dom"/>
</dbReference>
<feature type="transmembrane region" description="Helical" evidence="5">
    <location>
        <begin position="304"/>
        <end position="323"/>
    </location>
</feature>
<accession>A0ABU0IRU9</accession>
<feature type="transmembrane region" description="Helical" evidence="5">
    <location>
        <begin position="363"/>
        <end position="382"/>
    </location>
</feature>
<feature type="transmembrane region" description="Helical" evidence="5">
    <location>
        <begin position="235"/>
        <end position="255"/>
    </location>
</feature>
<keyword evidence="8" id="KW-1185">Reference proteome</keyword>
<dbReference type="PANTHER" id="PTHR11662">
    <property type="entry name" value="SOLUTE CARRIER FAMILY 17"/>
    <property type="match status" value="1"/>
</dbReference>
<feature type="transmembrane region" description="Helical" evidence="5">
    <location>
        <begin position="267"/>
        <end position="292"/>
    </location>
</feature>
<name>A0ABU0IRU9_9CAUL</name>
<dbReference type="PROSITE" id="PS50850">
    <property type="entry name" value="MFS"/>
    <property type="match status" value="1"/>
</dbReference>
<dbReference type="Proteomes" id="UP001228905">
    <property type="component" value="Unassembled WGS sequence"/>
</dbReference>
<evidence type="ECO:0000259" key="6">
    <source>
        <dbReference type="PROSITE" id="PS50850"/>
    </source>
</evidence>
<evidence type="ECO:0000256" key="4">
    <source>
        <dbReference type="ARBA" id="ARBA00023136"/>
    </source>
</evidence>
<protein>
    <submittedName>
        <fullName evidence="7">ACS family hexuronate transporter-like MFS transporter</fullName>
    </submittedName>
</protein>
<dbReference type="InterPro" id="IPR036259">
    <property type="entry name" value="MFS_trans_sf"/>
</dbReference>
<feature type="transmembrane region" description="Helical" evidence="5">
    <location>
        <begin position="173"/>
        <end position="194"/>
    </location>
</feature>
<sequence>MSETTAAAPEVARVGRYRWVICGLLFLAVVINYVDRQLLGVLKPFISKDLGWSETNYADIVFYFQAAYAVSYLLFGAFVDRVGAKIGYAVAFIIWQAAHIAHAGARELSHFFIVRMVLGAGEAGNFPAGIKAVTEWFPKKERALATGIFNAGSNIGAIITPLAAPIIMTLWGWQMAFIVTGVIGSLWLVAWLTIYREPAKHPKVGAAELAYIQQDPADQDEKAGWLKVLGKRETWAFALGKFLIDPVWWMLLFWLPDFFKKTFELDIATFGLVLAAVYLISDVGSVAGGWMSSQLMRMGRSINFARKMTMLFWALAALPYLFITQIHNLWAATAVVGLVAAAHQAFSANLYTLPGDIFPRKAVGSVIGIGGMLGGIGGMVMAKSVGHVLEGLGGYGPIFAVAGTIYLLALLVIHLLSPKLATVTV</sequence>
<reference evidence="7 8" key="1">
    <citation type="submission" date="2023-07" db="EMBL/GenBank/DDBJ databases">
        <title>Genomic Encyclopedia of Type Strains, Phase IV (KMG-IV): sequencing the most valuable type-strain genomes for metagenomic binning, comparative biology and taxonomic classification.</title>
        <authorList>
            <person name="Goeker M."/>
        </authorList>
    </citation>
    <scope>NUCLEOTIDE SEQUENCE [LARGE SCALE GENOMIC DNA]</scope>
    <source>
        <strain evidence="7 8">DSM 18695</strain>
    </source>
</reference>
<evidence type="ECO:0000256" key="1">
    <source>
        <dbReference type="ARBA" id="ARBA00004141"/>
    </source>
</evidence>
<evidence type="ECO:0000313" key="7">
    <source>
        <dbReference type="EMBL" id="MDQ0463667.1"/>
    </source>
</evidence>
<keyword evidence="3 5" id="KW-1133">Transmembrane helix</keyword>
<evidence type="ECO:0000313" key="8">
    <source>
        <dbReference type="Proteomes" id="UP001228905"/>
    </source>
</evidence>
<feature type="transmembrane region" description="Helical" evidence="5">
    <location>
        <begin position="60"/>
        <end position="79"/>
    </location>
</feature>
<dbReference type="CDD" id="cd17319">
    <property type="entry name" value="MFS_ExuT_GudP_like"/>
    <property type="match status" value="1"/>
</dbReference>
<dbReference type="InterPro" id="IPR011701">
    <property type="entry name" value="MFS"/>
</dbReference>
<feature type="transmembrane region" description="Helical" evidence="5">
    <location>
        <begin position="394"/>
        <end position="416"/>
    </location>
</feature>
<dbReference type="PANTHER" id="PTHR11662:SF285">
    <property type="entry name" value="HEXURONATE TRANSPORTER"/>
    <property type="match status" value="1"/>
</dbReference>
<feature type="transmembrane region" description="Helical" evidence="5">
    <location>
        <begin position="17"/>
        <end position="34"/>
    </location>
</feature>
<dbReference type="RefSeq" id="WP_307347775.1">
    <property type="nucleotide sequence ID" value="NZ_JAUSVS010000002.1"/>
</dbReference>
<evidence type="ECO:0000256" key="2">
    <source>
        <dbReference type="ARBA" id="ARBA00022692"/>
    </source>
</evidence>
<dbReference type="Pfam" id="PF07690">
    <property type="entry name" value="MFS_1"/>
    <property type="match status" value="1"/>
</dbReference>
<dbReference type="EMBL" id="JAUSVS010000002">
    <property type="protein sequence ID" value="MDQ0463667.1"/>
    <property type="molecule type" value="Genomic_DNA"/>
</dbReference>
<dbReference type="SUPFAM" id="SSF103473">
    <property type="entry name" value="MFS general substrate transporter"/>
    <property type="match status" value="1"/>
</dbReference>
<keyword evidence="2 5" id="KW-0812">Transmembrane</keyword>
<keyword evidence="4 5" id="KW-0472">Membrane</keyword>
<organism evidence="7 8">
    <name type="scientific">Caulobacter ginsengisoli</name>
    <dbReference type="NCBI Taxonomy" id="400775"/>
    <lineage>
        <taxon>Bacteria</taxon>
        <taxon>Pseudomonadati</taxon>
        <taxon>Pseudomonadota</taxon>
        <taxon>Alphaproteobacteria</taxon>
        <taxon>Caulobacterales</taxon>
        <taxon>Caulobacteraceae</taxon>
        <taxon>Caulobacter</taxon>
    </lineage>
</organism>
<feature type="domain" description="Major facilitator superfamily (MFS) profile" evidence="6">
    <location>
        <begin position="21"/>
        <end position="421"/>
    </location>
</feature>
<feature type="transmembrane region" description="Helical" evidence="5">
    <location>
        <begin position="329"/>
        <end position="351"/>
    </location>
</feature>
<feature type="transmembrane region" description="Helical" evidence="5">
    <location>
        <begin position="142"/>
        <end position="167"/>
    </location>
</feature>
<dbReference type="InterPro" id="IPR050382">
    <property type="entry name" value="MFS_Na/Anion_cotransporter"/>
</dbReference>
<gene>
    <name evidence="7" type="ORF">QO010_001438</name>
</gene>